<name>I5C9P0_9BACT</name>
<dbReference type="OrthoDB" id="833511at2"/>
<gene>
    <name evidence="2" type="ORF">A3SI_02538</name>
</gene>
<dbReference type="RefSeq" id="WP_009053421.1">
    <property type="nucleotide sequence ID" value="NZ_AJYA01000004.1"/>
</dbReference>
<accession>I5C9P0</accession>
<dbReference type="InterPro" id="IPR025316">
    <property type="entry name" value="DUF4221"/>
</dbReference>
<evidence type="ECO:0000313" key="2">
    <source>
        <dbReference type="EMBL" id="EIM78542.1"/>
    </source>
</evidence>
<organism evidence="2 3">
    <name type="scientific">Nitritalea halalkaliphila LW7</name>
    <dbReference type="NCBI Taxonomy" id="1189621"/>
    <lineage>
        <taxon>Bacteria</taxon>
        <taxon>Pseudomonadati</taxon>
        <taxon>Bacteroidota</taxon>
        <taxon>Cytophagia</taxon>
        <taxon>Cytophagales</taxon>
        <taxon>Cyclobacteriaceae</taxon>
        <taxon>Nitritalea</taxon>
    </lineage>
</organism>
<keyword evidence="3" id="KW-1185">Reference proteome</keyword>
<sequence length="388" mass="44590">MRHLRYFCFCLLAALLLFSCGPTASTSEQTFGTISFSLDTVMVDPGDEILNLKYGLFVSDLSEDKRFLYFWDPDNALINEIDLDALALRNQYRFEKEGPDGVGNTFVHSLNCYEEGFLIASFGARGYFSKAGKKLKDFRVQAESYAGDAQDLGQEYDHNPIVYANETKYVGLVQDWFSGTFALVLTDNEQRVRHKVVLPEIETLPDYTLMLRSDDLIEVQGSDKKLQRVGHQVIFSNSTYADLFVFDLLTDSMRRVSYRPTLTAAQKKGGYPKEVSSKKEMEDLWEQIHGEINFLPPLWDAERSLYYRLSYTVHKNPAYLPEVENAKKYTYRVYLTVLNSDFELVAESELAGMPFVPRRSIVKDGMLWSEINIDDELGFQRIRFDFGD</sequence>
<dbReference type="PROSITE" id="PS51257">
    <property type="entry name" value="PROKAR_LIPOPROTEIN"/>
    <property type="match status" value="1"/>
</dbReference>
<feature type="signal peptide" evidence="1">
    <location>
        <begin position="1"/>
        <end position="24"/>
    </location>
</feature>
<comment type="caution">
    <text evidence="2">The sequence shown here is derived from an EMBL/GenBank/DDBJ whole genome shotgun (WGS) entry which is preliminary data.</text>
</comment>
<proteinExistence type="predicted"/>
<evidence type="ECO:0008006" key="4">
    <source>
        <dbReference type="Google" id="ProtNLM"/>
    </source>
</evidence>
<evidence type="ECO:0000313" key="3">
    <source>
        <dbReference type="Proteomes" id="UP000005551"/>
    </source>
</evidence>
<protein>
    <recommendedName>
        <fullName evidence="4">DUF4221 domain-containing protein</fullName>
    </recommendedName>
</protein>
<keyword evidence="1" id="KW-0732">Signal</keyword>
<dbReference type="Pfam" id="PF13970">
    <property type="entry name" value="DUF4221"/>
    <property type="match status" value="1"/>
</dbReference>
<reference evidence="2 3" key="1">
    <citation type="submission" date="2012-05" db="EMBL/GenBank/DDBJ databases">
        <title>Genome sequence of Nitritalea halalkaliphila LW7.</title>
        <authorList>
            <person name="Jangir P.K."/>
            <person name="Singh A."/>
            <person name="Shivaji S."/>
            <person name="Sharma R."/>
        </authorList>
    </citation>
    <scope>NUCLEOTIDE SEQUENCE [LARGE SCALE GENOMIC DNA]</scope>
    <source>
        <strain evidence="2 3">LW7</strain>
    </source>
</reference>
<dbReference type="AlphaFoldDB" id="I5C9P0"/>
<evidence type="ECO:0000256" key="1">
    <source>
        <dbReference type="SAM" id="SignalP"/>
    </source>
</evidence>
<dbReference type="Proteomes" id="UP000005551">
    <property type="component" value="Unassembled WGS sequence"/>
</dbReference>
<dbReference type="PATRIC" id="fig|1189621.3.peg.530"/>
<feature type="chain" id="PRO_5003700570" description="DUF4221 domain-containing protein" evidence="1">
    <location>
        <begin position="25"/>
        <end position="388"/>
    </location>
</feature>
<dbReference type="EMBL" id="AJYA01000004">
    <property type="protein sequence ID" value="EIM78542.1"/>
    <property type="molecule type" value="Genomic_DNA"/>
</dbReference>